<accession>A0AAV5G0J4</accession>
<name>A0AAV5G0J4_ELECO</name>
<gene>
    <name evidence="2" type="primary">gb29464</name>
    <name evidence="2" type="ORF">PR202_gb29464</name>
</gene>
<protein>
    <submittedName>
        <fullName evidence="2">Uncharacterized protein</fullName>
    </submittedName>
</protein>
<evidence type="ECO:0000313" key="3">
    <source>
        <dbReference type="Proteomes" id="UP001054889"/>
    </source>
</evidence>
<evidence type="ECO:0000313" key="2">
    <source>
        <dbReference type="EMBL" id="GJN40270.1"/>
    </source>
</evidence>
<dbReference type="Proteomes" id="UP001054889">
    <property type="component" value="Unassembled WGS sequence"/>
</dbReference>
<reference evidence="2" key="1">
    <citation type="journal article" date="2018" name="DNA Res.">
        <title>Multiple hybrid de novo genome assembly of finger millet, an orphan allotetraploid crop.</title>
        <authorList>
            <person name="Hatakeyama M."/>
            <person name="Aluri S."/>
            <person name="Balachadran M.T."/>
            <person name="Sivarajan S.R."/>
            <person name="Patrignani A."/>
            <person name="Gruter S."/>
            <person name="Poveda L."/>
            <person name="Shimizu-Inatsugi R."/>
            <person name="Baeten J."/>
            <person name="Francoijs K.J."/>
            <person name="Nataraja K.N."/>
            <person name="Reddy Y.A.N."/>
            <person name="Phadnis S."/>
            <person name="Ravikumar R.L."/>
            <person name="Schlapbach R."/>
            <person name="Sreeman S.M."/>
            <person name="Shimizu K.K."/>
        </authorList>
    </citation>
    <scope>NUCLEOTIDE SEQUENCE</scope>
</reference>
<comment type="caution">
    <text evidence="2">The sequence shown here is derived from an EMBL/GenBank/DDBJ whole genome shotgun (WGS) entry which is preliminary data.</text>
</comment>
<dbReference type="EMBL" id="BQKI01000109">
    <property type="protein sequence ID" value="GJN40270.1"/>
    <property type="molecule type" value="Genomic_DNA"/>
</dbReference>
<sequence>MLKHRVIAQIITSSSRRHLQHIVNEDDRYSVTSSITTMLPTADSDDSATSPRLDGSTAHGHMYMPGGYSAFT</sequence>
<dbReference type="AlphaFoldDB" id="A0AAV5G0J4"/>
<organism evidence="2 3">
    <name type="scientific">Eleusine coracana subsp. coracana</name>
    <dbReference type="NCBI Taxonomy" id="191504"/>
    <lineage>
        <taxon>Eukaryota</taxon>
        <taxon>Viridiplantae</taxon>
        <taxon>Streptophyta</taxon>
        <taxon>Embryophyta</taxon>
        <taxon>Tracheophyta</taxon>
        <taxon>Spermatophyta</taxon>
        <taxon>Magnoliopsida</taxon>
        <taxon>Liliopsida</taxon>
        <taxon>Poales</taxon>
        <taxon>Poaceae</taxon>
        <taxon>PACMAD clade</taxon>
        <taxon>Chloridoideae</taxon>
        <taxon>Cynodonteae</taxon>
        <taxon>Eleusininae</taxon>
        <taxon>Eleusine</taxon>
    </lineage>
</organism>
<reference evidence="2" key="2">
    <citation type="submission" date="2021-12" db="EMBL/GenBank/DDBJ databases">
        <title>Resequencing data analysis of finger millet.</title>
        <authorList>
            <person name="Hatakeyama M."/>
            <person name="Aluri S."/>
            <person name="Balachadran M.T."/>
            <person name="Sivarajan S.R."/>
            <person name="Poveda L."/>
            <person name="Shimizu-Inatsugi R."/>
            <person name="Schlapbach R."/>
            <person name="Sreeman S.M."/>
            <person name="Shimizu K.K."/>
        </authorList>
    </citation>
    <scope>NUCLEOTIDE SEQUENCE</scope>
</reference>
<feature type="region of interest" description="Disordered" evidence="1">
    <location>
        <begin position="40"/>
        <end position="59"/>
    </location>
</feature>
<proteinExistence type="predicted"/>
<keyword evidence="3" id="KW-1185">Reference proteome</keyword>
<evidence type="ECO:0000256" key="1">
    <source>
        <dbReference type="SAM" id="MobiDB-lite"/>
    </source>
</evidence>